<reference evidence="2 3" key="1">
    <citation type="submission" date="2019-06" db="EMBL/GenBank/DDBJ databases">
        <title>New taxonomy in bacterial strain CC-CFT640, isolated from vineyard.</title>
        <authorList>
            <person name="Lin S.-Y."/>
            <person name="Tsai C.-F."/>
            <person name="Young C.-C."/>
        </authorList>
    </citation>
    <scope>NUCLEOTIDE SEQUENCE [LARGE SCALE GENOMIC DNA]</scope>
    <source>
        <strain evidence="2 3">CC-CFT640</strain>
    </source>
</reference>
<dbReference type="CDD" id="cd19101">
    <property type="entry name" value="AKR_unchar"/>
    <property type="match status" value="1"/>
</dbReference>
<feature type="domain" description="NADP-dependent oxidoreductase" evidence="1">
    <location>
        <begin position="17"/>
        <end position="314"/>
    </location>
</feature>
<dbReference type="InterPro" id="IPR036812">
    <property type="entry name" value="NAD(P)_OxRdtase_dom_sf"/>
</dbReference>
<protein>
    <submittedName>
        <fullName evidence="2">Aldo/keto reductase</fullName>
    </submittedName>
</protein>
<sequence>MGMVERIELAPGYAASRIIKGNWQLAERHGPPVERQAALDGMRRFVEAGFDTFDCADHYVGVEELIGDFRTAHPDLAQRLKVHTKVVPDRDVLPRIKRADIEFLIDRARQRLRMDCLDLVQFHWWDYAVAGYVESMGWLADMQKEGKIRLVGTTNFDVPRLREITAAGIRIASNQLQYSVIDRRPEGGMTAFARESGMALLCYGTVAGGFLSTRWLGVADPAPPLANRSLVKYRLILDEFGSWDLFQALLRTLDGIARAHGTSITAVATRWVLDRPAASAAIVGARTDAHLADLLAADALRLADADRAAIDSVIARSSGPAGECYALEREPGGRHAGIMWTNQNLRGVGAR</sequence>
<dbReference type="Proteomes" id="UP000321638">
    <property type="component" value="Unassembled WGS sequence"/>
</dbReference>
<dbReference type="InterPro" id="IPR020471">
    <property type="entry name" value="AKR"/>
</dbReference>
<comment type="caution">
    <text evidence="2">The sequence shown here is derived from an EMBL/GenBank/DDBJ whole genome shotgun (WGS) entry which is preliminary data.</text>
</comment>
<gene>
    <name evidence="2" type="ORF">FHP25_14375</name>
</gene>
<dbReference type="PRINTS" id="PR00069">
    <property type="entry name" value="ALDKETRDTASE"/>
</dbReference>
<dbReference type="SUPFAM" id="SSF51430">
    <property type="entry name" value="NAD(P)-linked oxidoreductase"/>
    <property type="match status" value="1"/>
</dbReference>
<dbReference type="Gene3D" id="3.20.20.100">
    <property type="entry name" value="NADP-dependent oxidoreductase domain"/>
    <property type="match status" value="1"/>
</dbReference>
<evidence type="ECO:0000313" key="2">
    <source>
        <dbReference type="EMBL" id="TXL75424.1"/>
    </source>
</evidence>
<dbReference type="OrthoDB" id="9783572at2"/>
<proteinExistence type="predicted"/>
<dbReference type="Pfam" id="PF00248">
    <property type="entry name" value="Aldo_ket_red"/>
    <property type="match status" value="1"/>
</dbReference>
<accession>A0A5C8PM85</accession>
<dbReference type="PANTHER" id="PTHR43147">
    <property type="entry name" value="PROTEIN TAS"/>
    <property type="match status" value="1"/>
</dbReference>
<dbReference type="AlphaFoldDB" id="A0A5C8PM85"/>
<evidence type="ECO:0000313" key="3">
    <source>
        <dbReference type="Proteomes" id="UP000321638"/>
    </source>
</evidence>
<keyword evidence="3" id="KW-1185">Reference proteome</keyword>
<dbReference type="GO" id="GO:0016491">
    <property type="term" value="F:oxidoreductase activity"/>
    <property type="evidence" value="ECO:0007669"/>
    <property type="project" value="InterPro"/>
</dbReference>
<dbReference type="InterPro" id="IPR023210">
    <property type="entry name" value="NADP_OxRdtase_dom"/>
</dbReference>
<evidence type="ECO:0000259" key="1">
    <source>
        <dbReference type="Pfam" id="PF00248"/>
    </source>
</evidence>
<dbReference type="EMBL" id="VDUZ01000014">
    <property type="protein sequence ID" value="TXL75424.1"/>
    <property type="molecule type" value="Genomic_DNA"/>
</dbReference>
<name>A0A5C8PM85_9HYPH</name>
<organism evidence="2 3">
    <name type="scientific">Vineibacter terrae</name>
    <dbReference type="NCBI Taxonomy" id="2586908"/>
    <lineage>
        <taxon>Bacteria</taxon>
        <taxon>Pseudomonadati</taxon>
        <taxon>Pseudomonadota</taxon>
        <taxon>Alphaproteobacteria</taxon>
        <taxon>Hyphomicrobiales</taxon>
        <taxon>Vineibacter</taxon>
    </lineage>
</organism>
<dbReference type="PANTHER" id="PTHR43147:SF2">
    <property type="entry name" value="NADP-DEPENDENT OXIDOREDUCTASE DOMAIN-CONTAINING PROTEIN"/>
    <property type="match status" value="1"/>
</dbReference>